<reference evidence="1" key="1">
    <citation type="submission" date="2015-12" db="EMBL/GenBank/DDBJ databases">
        <title>Gene expression during late stages of embryo sac development: a critical building block for successful pollen-pistil interactions.</title>
        <authorList>
            <person name="Liu Y."/>
            <person name="Joly V."/>
            <person name="Sabar M."/>
            <person name="Matton D.P."/>
        </authorList>
    </citation>
    <scope>NUCLEOTIDE SEQUENCE</scope>
</reference>
<dbReference type="AlphaFoldDB" id="A0A0V0I1H5"/>
<name>A0A0V0I1H5_SOLCH</name>
<organism evidence="1">
    <name type="scientific">Solanum chacoense</name>
    <name type="common">Chaco potato</name>
    <dbReference type="NCBI Taxonomy" id="4108"/>
    <lineage>
        <taxon>Eukaryota</taxon>
        <taxon>Viridiplantae</taxon>
        <taxon>Streptophyta</taxon>
        <taxon>Embryophyta</taxon>
        <taxon>Tracheophyta</taxon>
        <taxon>Spermatophyta</taxon>
        <taxon>Magnoliopsida</taxon>
        <taxon>eudicotyledons</taxon>
        <taxon>Gunneridae</taxon>
        <taxon>Pentapetalae</taxon>
        <taxon>asterids</taxon>
        <taxon>lamiids</taxon>
        <taxon>Solanales</taxon>
        <taxon>Solanaceae</taxon>
        <taxon>Solanoideae</taxon>
        <taxon>Solaneae</taxon>
        <taxon>Solanum</taxon>
    </lineage>
</organism>
<sequence>MSRYYDDDLWTPFDSTDTLLLQRLISLRFYPMRGANAISSCFLVSRVIMSEAKLDNCGQLCFSLLLLIVVKSLSTATRLQSAYNVFA</sequence>
<dbReference type="EMBL" id="GEDG01012212">
    <property type="protein sequence ID" value="JAP26450.1"/>
    <property type="molecule type" value="Transcribed_RNA"/>
</dbReference>
<proteinExistence type="predicted"/>
<accession>A0A0V0I1H5</accession>
<protein>
    <submittedName>
        <fullName evidence="1">Putative ovule protein</fullName>
    </submittedName>
</protein>
<evidence type="ECO:0000313" key="1">
    <source>
        <dbReference type="EMBL" id="JAP26450.1"/>
    </source>
</evidence>